<keyword evidence="2" id="KW-0446">Lipid-binding</keyword>
<dbReference type="InterPro" id="IPR043168">
    <property type="entry name" value="DegV_C"/>
</dbReference>
<dbReference type="GO" id="GO:0008289">
    <property type="term" value="F:lipid binding"/>
    <property type="evidence" value="ECO:0007669"/>
    <property type="project" value="UniProtKB-KW"/>
</dbReference>
<protein>
    <submittedName>
        <fullName evidence="3">DegV family protein</fullName>
    </submittedName>
</protein>
<dbReference type="PROSITE" id="PS51482">
    <property type="entry name" value="DEGV"/>
    <property type="match status" value="1"/>
</dbReference>
<dbReference type="InterPro" id="IPR003797">
    <property type="entry name" value="DegV"/>
</dbReference>
<dbReference type="AlphaFoldDB" id="A0A7D6VQ36"/>
<dbReference type="EMBL" id="CP059378">
    <property type="protein sequence ID" value="QLY79168.1"/>
    <property type="molecule type" value="Genomic_DNA"/>
</dbReference>
<gene>
    <name evidence="3" type="ORF">HZF06_19115</name>
</gene>
<dbReference type="Pfam" id="PF02645">
    <property type="entry name" value="DegV"/>
    <property type="match status" value="1"/>
</dbReference>
<evidence type="ECO:0000256" key="1">
    <source>
        <dbReference type="ARBA" id="ARBA00003238"/>
    </source>
</evidence>
<proteinExistence type="predicted"/>
<sequence length="282" mass="31841">MEKIALITDTTSDLPQDIIEKYNIKILPFRIIYKDREYKDKYEITPKEVYDNFEKEIPTSSLPLAQDMEELYDELEKEGYTHAIAITLSSGLSGISNALRLVSENHDNIESFVYDSKTISWGEGILVKKCAELIEQGKDFNYIKNILPELRKKVKLFFVVGTLEYLRKGGRIGRISGTIGDLLNLKPIVAVDDEGRYFTHSKVRGRKQSLNKMINIVKEIVNDKAHDIIVLNGCSDEDCKYMIDQFEKIDNVSSVNYGGDISPVSGVHSGPGLVGVVLVEKE</sequence>
<dbReference type="PANTHER" id="PTHR33434">
    <property type="entry name" value="DEGV DOMAIN-CONTAINING PROTEIN DR_1986-RELATED"/>
    <property type="match status" value="1"/>
</dbReference>
<dbReference type="NCBIfam" id="TIGR00762">
    <property type="entry name" value="DegV"/>
    <property type="match status" value="1"/>
</dbReference>
<evidence type="ECO:0000256" key="2">
    <source>
        <dbReference type="ARBA" id="ARBA00023121"/>
    </source>
</evidence>
<dbReference type="SUPFAM" id="SSF82549">
    <property type="entry name" value="DAK1/DegV-like"/>
    <property type="match status" value="1"/>
</dbReference>
<dbReference type="RefSeq" id="WP_181601385.1">
    <property type="nucleotide sequence ID" value="NZ_CAURPL010000049.1"/>
</dbReference>
<dbReference type="Gene3D" id="3.30.1180.10">
    <property type="match status" value="1"/>
</dbReference>
<evidence type="ECO:0000313" key="3">
    <source>
        <dbReference type="EMBL" id="QLY79168.1"/>
    </source>
</evidence>
<accession>A0A7D6VQ36</accession>
<dbReference type="InterPro" id="IPR050270">
    <property type="entry name" value="DegV_domain_contain"/>
</dbReference>
<organism evidence="3 4">
    <name type="scientific">Clostridium intestinale</name>
    <dbReference type="NCBI Taxonomy" id="36845"/>
    <lineage>
        <taxon>Bacteria</taxon>
        <taxon>Bacillati</taxon>
        <taxon>Bacillota</taxon>
        <taxon>Clostridia</taxon>
        <taxon>Eubacteriales</taxon>
        <taxon>Clostridiaceae</taxon>
        <taxon>Clostridium</taxon>
    </lineage>
</organism>
<dbReference type="PANTHER" id="PTHR33434:SF3">
    <property type="entry name" value="DEGV DOMAIN-CONTAINING PROTEIN YITS"/>
    <property type="match status" value="1"/>
</dbReference>
<evidence type="ECO:0000313" key="4">
    <source>
        <dbReference type="Proteomes" id="UP000512286"/>
    </source>
</evidence>
<name>A0A7D6VQ36_9CLOT</name>
<dbReference type="KEGG" id="cint:HZF06_19115"/>
<reference evidence="3 4" key="1">
    <citation type="submission" date="2020-07" db="EMBL/GenBank/DDBJ databases">
        <title>Electron transfer.</title>
        <authorList>
            <person name="Huang L."/>
            <person name="Liu X."/>
            <person name="Zhou S."/>
        </authorList>
    </citation>
    <scope>NUCLEOTIDE SEQUENCE [LARGE SCALE GENOMIC DNA]</scope>
    <source>
        <strain evidence="3 4">Lx1</strain>
    </source>
</reference>
<dbReference type="Gene3D" id="3.40.50.10170">
    <property type="match status" value="1"/>
</dbReference>
<dbReference type="Proteomes" id="UP000512286">
    <property type="component" value="Chromosome"/>
</dbReference>
<comment type="function">
    <text evidence="1">May bind long-chain fatty acids, such as palmitate, and may play a role in lipid transport or fatty acid metabolism.</text>
</comment>